<evidence type="ECO:0000313" key="2">
    <source>
        <dbReference type="Proteomes" id="UP001229421"/>
    </source>
</evidence>
<dbReference type="Proteomes" id="UP001229421">
    <property type="component" value="Unassembled WGS sequence"/>
</dbReference>
<name>A0AAD8K7L8_TARER</name>
<protein>
    <submittedName>
        <fullName evidence="1">Uncharacterized protein</fullName>
    </submittedName>
</protein>
<comment type="caution">
    <text evidence="1">The sequence shown here is derived from an EMBL/GenBank/DDBJ whole genome shotgun (WGS) entry which is preliminary data.</text>
</comment>
<proteinExistence type="predicted"/>
<organism evidence="1 2">
    <name type="scientific">Tagetes erecta</name>
    <name type="common">African marigold</name>
    <dbReference type="NCBI Taxonomy" id="13708"/>
    <lineage>
        <taxon>Eukaryota</taxon>
        <taxon>Viridiplantae</taxon>
        <taxon>Streptophyta</taxon>
        <taxon>Embryophyta</taxon>
        <taxon>Tracheophyta</taxon>
        <taxon>Spermatophyta</taxon>
        <taxon>Magnoliopsida</taxon>
        <taxon>eudicotyledons</taxon>
        <taxon>Gunneridae</taxon>
        <taxon>Pentapetalae</taxon>
        <taxon>asterids</taxon>
        <taxon>campanulids</taxon>
        <taxon>Asterales</taxon>
        <taxon>Asteraceae</taxon>
        <taxon>Asteroideae</taxon>
        <taxon>Heliantheae alliance</taxon>
        <taxon>Tageteae</taxon>
        <taxon>Tagetes</taxon>
    </lineage>
</organism>
<keyword evidence="2" id="KW-1185">Reference proteome</keyword>
<sequence length="105" mass="11678">MLPNSKFIVNVVWRSELNQTGSSNESGPVSGWRCENIKESGIKHGRGHLSKTNQRRCHFTPIQSHLHTSLSGESSDGVSVTSSKLNKQTYTHQFIRSISILNSNV</sequence>
<gene>
    <name evidence="1" type="ORF">QVD17_31462</name>
</gene>
<dbReference type="EMBL" id="JAUHHV010000008">
    <property type="protein sequence ID" value="KAK1415677.1"/>
    <property type="molecule type" value="Genomic_DNA"/>
</dbReference>
<reference evidence="1" key="1">
    <citation type="journal article" date="2023" name="bioRxiv">
        <title>Improved chromosome-level genome assembly for marigold (Tagetes erecta).</title>
        <authorList>
            <person name="Jiang F."/>
            <person name="Yuan L."/>
            <person name="Wang S."/>
            <person name="Wang H."/>
            <person name="Xu D."/>
            <person name="Wang A."/>
            <person name="Fan W."/>
        </authorList>
    </citation>
    <scope>NUCLEOTIDE SEQUENCE</scope>
    <source>
        <strain evidence="1">WSJ</strain>
        <tissue evidence="1">Leaf</tissue>
    </source>
</reference>
<evidence type="ECO:0000313" key="1">
    <source>
        <dbReference type="EMBL" id="KAK1415677.1"/>
    </source>
</evidence>
<accession>A0AAD8K7L8</accession>
<dbReference type="AlphaFoldDB" id="A0AAD8K7L8"/>